<dbReference type="Proteomes" id="UP000054047">
    <property type="component" value="Unassembled WGS sequence"/>
</dbReference>
<reference evidence="2 3" key="1">
    <citation type="submission" date="2013-12" db="EMBL/GenBank/DDBJ databases">
        <title>Draft genome of the parsitic nematode Ancylostoma duodenale.</title>
        <authorList>
            <person name="Mitreva M."/>
        </authorList>
    </citation>
    <scope>NUCLEOTIDE SEQUENCE [LARGE SCALE GENOMIC DNA]</scope>
    <source>
        <strain evidence="2 3">Zhejiang</strain>
    </source>
</reference>
<organism evidence="2 3">
    <name type="scientific">Ancylostoma duodenale</name>
    <dbReference type="NCBI Taxonomy" id="51022"/>
    <lineage>
        <taxon>Eukaryota</taxon>
        <taxon>Metazoa</taxon>
        <taxon>Ecdysozoa</taxon>
        <taxon>Nematoda</taxon>
        <taxon>Chromadorea</taxon>
        <taxon>Rhabditida</taxon>
        <taxon>Rhabditina</taxon>
        <taxon>Rhabditomorpha</taxon>
        <taxon>Strongyloidea</taxon>
        <taxon>Ancylostomatidae</taxon>
        <taxon>Ancylostomatinae</taxon>
        <taxon>Ancylostoma</taxon>
    </lineage>
</organism>
<name>A0A0C2DCV2_9BILA</name>
<dbReference type="InterPro" id="IPR000477">
    <property type="entry name" value="RT_dom"/>
</dbReference>
<keyword evidence="3" id="KW-1185">Reference proteome</keyword>
<dbReference type="AlphaFoldDB" id="A0A0C2DCV2"/>
<sequence length="131" mass="14235">MYPVTSGVSQGGVLSPLLFFIYIEDLLSILSVSTQGEEITYADGIKVYGTYSEAAQDNVTNALKISLQQLLFWATINGIHVNLSKNFFRTPAILNSPSVQLQIIAFESEEPILSKSICGHRAGIPNSEIGN</sequence>
<dbReference type="Pfam" id="PF00078">
    <property type="entry name" value="RVT_1"/>
    <property type="match status" value="1"/>
</dbReference>
<dbReference type="EMBL" id="KN726601">
    <property type="protein sequence ID" value="KIH67693.1"/>
    <property type="molecule type" value="Genomic_DNA"/>
</dbReference>
<dbReference type="OrthoDB" id="5865536at2759"/>
<gene>
    <name evidence="2" type="ORF">ANCDUO_01983</name>
</gene>
<dbReference type="PROSITE" id="PS50878">
    <property type="entry name" value="RT_POL"/>
    <property type="match status" value="1"/>
</dbReference>
<protein>
    <recommendedName>
        <fullName evidence="1">Reverse transcriptase domain-containing protein</fullName>
    </recommendedName>
</protein>
<proteinExistence type="predicted"/>
<feature type="domain" description="Reverse transcriptase" evidence="1">
    <location>
        <begin position="1"/>
        <end position="117"/>
    </location>
</feature>
<evidence type="ECO:0000259" key="1">
    <source>
        <dbReference type="PROSITE" id="PS50878"/>
    </source>
</evidence>
<evidence type="ECO:0000313" key="2">
    <source>
        <dbReference type="EMBL" id="KIH67693.1"/>
    </source>
</evidence>
<evidence type="ECO:0000313" key="3">
    <source>
        <dbReference type="Proteomes" id="UP000054047"/>
    </source>
</evidence>
<accession>A0A0C2DCV2</accession>